<feature type="compositionally biased region" description="Basic and acidic residues" evidence="1">
    <location>
        <begin position="149"/>
        <end position="161"/>
    </location>
</feature>
<protein>
    <recommendedName>
        <fullName evidence="4">Histone H1-like nucleoprotein HC2</fullName>
    </recommendedName>
</protein>
<gene>
    <name evidence="2" type="ORF">SAMN04489710_103129</name>
</gene>
<reference evidence="3" key="1">
    <citation type="submission" date="2016-10" db="EMBL/GenBank/DDBJ databases">
        <authorList>
            <person name="Varghese N."/>
            <person name="Submissions S."/>
        </authorList>
    </citation>
    <scope>NUCLEOTIDE SEQUENCE [LARGE SCALE GENOMIC DNA]</scope>
    <source>
        <strain evidence="3">DSM 7481</strain>
    </source>
</reference>
<dbReference type="STRING" id="32040.SAMN04489710_103129"/>
<evidence type="ECO:0000313" key="2">
    <source>
        <dbReference type="EMBL" id="SFD53644.1"/>
    </source>
</evidence>
<evidence type="ECO:0000313" key="3">
    <source>
        <dbReference type="Proteomes" id="UP000199517"/>
    </source>
</evidence>
<feature type="compositionally biased region" description="Low complexity" evidence="1">
    <location>
        <begin position="10"/>
        <end position="30"/>
    </location>
</feature>
<dbReference type="EMBL" id="FOMQ01000003">
    <property type="protein sequence ID" value="SFD53644.1"/>
    <property type="molecule type" value="Genomic_DNA"/>
</dbReference>
<evidence type="ECO:0000256" key="1">
    <source>
        <dbReference type="SAM" id="MobiDB-lite"/>
    </source>
</evidence>
<feature type="compositionally biased region" description="Low complexity" evidence="1">
    <location>
        <begin position="54"/>
        <end position="74"/>
    </location>
</feature>
<sequence length="173" mass="17848">MMAHMTDSLSSSTSAPASPATEASAAPAAAKRSKPKAVRTAASPAPADGKKAGTKPARASKAAATKPTKTPALPQEVKPKKAKLVRDSFTIPKEEYAAIEVLKQRLTQQGTPAKKSELLRAGLVLLAGLSDSALTKAMQAIPSIKTGRPKAEPAEAAESKPAKVSKARTTKKD</sequence>
<dbReference type="Proteomes" id="UP000199517">
    <property type="component" value="Unassembled WGS sequence"/>
</dbReference>
<evidence type="ECO:0008006" key="4">
    <source>
        <dbReference type="Google" id="ProtNLM"/>
    </source>
</evidence>
<feature type="region of interest" description="Disordered" evidence="1">
    <location>
        <begin position="143"/>
        <end position="173"/>
    </location>
</feature>
<feature type="compositionally biased region" description="Basic residues" evidence="1">
    <location>
        <begin position="163"/>
        <end position="173"/>
    </location>
</feature>
<dbReference type="AlphaFoldDB" id="A0A1I1T4R7"/>
<accession>A0A1I1T4R7</accession>
<name>A0A1I1T4R7_9BURK</name>
<organism evidence="2 3">
    <name type="scientific">Paracidovorax konjaci</name>
    <dbReference type="NCBI Taxonomy" id="32040"/>
    <lineage>
        <taxon>Bacteria</taxon>
        <taxon>Pseudomonadati</taxon>
        <taxon>Pseudomonadota</taxon>
        <taxon>Betaproteobacteria</taxon>
        <taxon>Burkholderiales</taxon>
        <taxon>Comamonadaceae</taxon>
        <taxon>Paracidovorax</taxon>
    </lineage>
</organism>
<proteinExistence type="predicted"/>
<feature type="region of interest" description="Disordered" evidence="1">
    <location>
        <begin position="1"/>
        <end position="84"/>
    </location>
</feature>
<keyword evidence="3" id="KW-1185">Reference proteome</keyword>